<feature type="compositionally biased region" description="Basic and acidic residues" evidence="5">
    <location>
        <begin position="12"/>
        <end position="26"/>
    </location>
</feature>
<dbReference type="PROSITE" id="PS00108">
    <property type="entry name" value="PROTEIN_KINASE_ST"/>
    <property type="match status" value="1"/>
</dbReference>
<sequence>MSSYEESNTIAQKEKEQAITVHDDKTWSTQGQPKLDYEETSKYGIIWANLEDPKSEYEVRKKIGAGSFGVIYDGRRMWDCKPVALKFEPCTSNSPQLNEEYRMYKKFAGCEGFATVYGIGKHGPNRFLAMDLLGPSLETLFQQSSRKFTIQTVVAVGKQMISRLDEVHKKGMVYRDVKPDNFVVADNRVFLIDLAMMKEYQHPTTKQHVTCEDNISTAGTARYMSINTHLGRTQSRRDDFESLWHVLIYFLRGGLPWQGMQADSSKKIAIILEWKQKIAIKDLCKGLPYEFCELGNYVRGLGFDQNPDCNYMQNLLEQVSIDERKAENYIFERARELTTGNNLSPMYHYKSSRDTKVPTHKAHRRQNQPTRREVLSTLQMTLLTWIEDFKARKQPGSLGDQGVIYNARQQETLDDIIQTAQHSIYRLEKLSMSQDGLRHTRTSRMTASEPISIKLESVFETAKGVSVDVLRRGSSNNLPLLESLLEDIRSLTDEELDCLPCTEEKQVAIRRSDTNDGQMCQNIDEKSSRPSKKGVMRDEDNRARVRVLTSEGGGMSHKRQPEACQGLNTTQKLSLTPGSGQGSYKRRSQEKLSIFTDI</sequence>
<evidence type="ECO:0000256" key="5">
    <source>
        <dbReference type="SAM" id="MobiDB-lite"/>
    </source>
</evidence>
<evidence type="ECO:0000259" key="6">
    <source>
        <dbReference type="PROSITE" id="PS50011"/>
    </source>
</evidence>
<dbReference type="Gene3D" id="1.10.510.10">
    <property type="entry name" value="Transferase(Phosphotransferase) domain 1"/>
    <property type="match status" value="1"/>
</dbReference>
<reference evidence="7 8" key="1">
    <citation type="submission" date="2016-06" db="EMBL/GenBank/DDBJ databases">
        <title>Living apart together: crosstalk between the core and supernumerary genomes in a fungal plant pathogen.</title>
        <authorList>
            <person name="Vanheule A."/>
            <person name="Audenaert K."/>
            <person name="Warris S."/>
            <person name="Van De Geest H."/>
            <person name="Schijlen E."/>
            <person name="Hofte M."/>
            <person name="De Saeger S."/>
            <person name="Haesaert G."/>
            <person name="Waalwijk C."/>
            <person name="Van Der Lee T."/>
        </authorList>
    </citation>
    <scope>NUCLEOTIDE SEQUENCE [LARGE SCALE GENOMIC DNA]</scope>
    <source>
        <strain evidence="7 8">2516</strain>
    </source>
</reference>
<comment type="caution">
    <text evidence="7">The sequence shown here is derived from an EMBL/GenBank/DDBJ whole genome shotgun (WGS) entry which is preliminary data.</text>
</comment>
<dbReference type="AlphaFoldDB" id="A0A1B8AJX6"/>
<dbReference type="Proteomes" id="UP000091967">
    <property type="component" value="Unassembled WGS sequence"/>
</dbReference>
<dbReference type="EMBL" id="LYXU01000003">
    <property type="protein sequence ID" value="OBS20606.1"/>
    <property type="molecule type" value="Genomic_DNA"/>
</dbReference>
<feature type="compositionally biased region" description="Polar residues" evidence="5">
    <location>
        <begin position="1"/>
        <end position="11"/>
    </location>
</feature>
<feature type="domain" description="Protein kinase" evidence="6">
    <location>
        <begin position="57"/>
        <end position="338"/>
    </location>
</feature>
<keyword evidence="2 4" id="KW-0547">Nucleotide-binding</keyword>
<dbReference type="InterPro" id="IPR017441">
    <property type="entry name" value="Protein_kinase_ATP_BS"/>
</dbReference>
<dbReference type="GO" id="GO:0004674">
    <property type="term" value="F:protein serine/threonine kinase activity"/>
    <property type="evidence" value="ECO:0007669"/>
    <property type="project" value="UniProtKB-EC"/>
</dbReference>
<feature type="region of interest" description="Disordered" evidence="5">
    <location>
        <begin position="519"/>
        <end position="590"/>
    </location>
</feature>
<dbReference type="PROSITE" id="PS50011">
    <property type="entry name" value="PROTEIN_KINASE_DOM"/>
    <property type="match status" value="1"/>
</dbReference>
<keyword evidence="3 4" id="KW-0067">ATP-binding</keyword>
<dbReference type="CDD" id="cd14016">
    <property type="entry name" value="STKc_CK1"/>
    <property type="match status" value="1"/>
</dbReference>
<dbReference type="SMART" id="SM00220">
    <property type="entry name" value="S_TKc"/>
    <property type="match status" value="1"/>
</dbReference>
<dbReference type="InterPro" id="IPR008271">
    <property type="entry name" value="Ser/Thr_kinase_AS"/>
</dbReference>
<dbReference type="Pfam" id="PF00069">
    <property type="entry name" value="Pkinase"/>
    <property type="match status" value="1"/>
</dbReference>
<dbReference type="InterPro" id="IPR050235">
    <property type="entry name" value="CK1_Ser-Thr_kinase"/>
</dbReference>
<feature type="compositionally biased region" description="Polar residues" evidence="5">
    <location>
        <begin position="566"/>
        <end position="578"/>
    </location>
</feature>
<name>A0A1B8AJX6_FUSPO</name>
<protein>
    <recommendedName>
        <fullName evidence="1">non-specific serine/threonine protein kinase</fullName>
        <ecNumber evidence="1">2.7.11.1</ecNumber>
    </recommendedName>
</protein>
<evidence type="ECO:0000256" key="1">
    <source>
        <dbReference type="ARBA" id="ARBA00012513"/>
    </source>
</evidence>
<evidence type="ECO:0000313" key="8">
    <source>
        <dbReference type="Proteomes" id="UP000091967"/>
    </source>
</evidence>
<dbReference type="PANTHER" id="PTHR11909">
    <property type="entry name" value="CASEIN KINASE-RELATED"/>
    <property type="match status" value="1"/>
</dbReference>
<dbReference type="OMA" id="RMTASEP"/>
<accession>A0A1B8AJX6</accession>
<evidence type="ECO:0000313" key="7">
    <source>
        <dbReference type="EMBL" id="OBS20606.1"/>
    </source>
</evidence>
<organism evidence="7 8">
    <name type="scientific">Fusarium poae</name>
    <dbReference type="NCBI Taxonomy" id="36050"/>
    <lineage>
        <taxon>Eukaryota</taxon>
        <taxon>Fungi</taxon>
        <taxon>Dikarya</taxon>
        <taxon>Ascomycota</taxon>
        <taxon>Pezizomycotina</taxon>
        <taxon>Sordariomycetes</taxon>
        <taxon>Hypocreomycetidae</taxon>
        <taxon>Hypocreales</taxon>
        <taxon>Nectriaceae</taxon>
        <taxon>Fusarium</taxon>
    </lineage>
</organism>
<dbReference type="GO" id="GO:0005524">
    <property type="term" value="F:ATP binding"/>
    <property type="evidence" value="ECO:0007669"/>
    <property type="project" value="UniProtKB-UniRule"/>
</dbReference>
<dbReference type="SUPFAM" id="SSF56112">
    <property type="entry name" value="Protein kinase-like (PK-like)"/>
    <property type="match status" value="1"/>
</dbReference>
<evidence type="ECO:0000256" key="2">
    <source>
        <dbReference type="ARBA" id="ARBA00022741"/>
    </source>
</evidence>
<keyword evidence="8" id="KW-1185">Reference proteome</keyword>
<evidence type="ECO:0000256" key="3">
    <source>
        <dbReference type="ARBA" id="ARBA00022840"/>
    </source>
</evidence>
<gene>
    <name evidence="7" type="ORF">FPOA_06957</name>
</gene>
<feature type="binding site" evidence="4">
    <location>
        <position position="86"/>
    </location>
    <ligand>
        <name>ATP</name>
        <dbReference type="ChEBI" id="CHEBI:30616"/>
    </ligand>
</feature>
<feature type="region of interest" description="Disordered" evidence="5">
    <location>
        <begin position="349"/>
        <end position="369"/>
    </location>
</feature>
<dbReference type="STRING" id="36050.A0A1B8AJX6"/>
<dbReference type="InterPro" id="IPR000719">
    <property type="entry name" value="Prot_kinase_dom"/>
</dbReference>
<dbReference type="PROSITE" id="PS00107">
    <property type="entry name" value="PROTEIN_KINASE_ATP"/>
    <property type="match status" value="1"/>
</dbReference>
<feature type="region of interest" description="Disordered" evidence="5">
    <location>
        <begin position="1"/>
        <end position="32"/>
    </location>
</feature>
<dbReference type="InterPro" id="IPR011009">
    <property type="entry name" value="Kinase-like_dom_sf"/>
</dbReference>
<proteinExistence type="predicted"/>
<dbReference type="EC" id="2.7.11.1" evidence="1"/>
<evidence type="ECO:0000256" key="4">
    <source>
        <dbReference type="PROSITE-ProRule" id="PRU10141"/>
    </source>
</evidence>